<dbReference type="AlphaFoldDB" id="A0A9X2BFV6"/>
<evidence type="ECO:0000313" key="6">
    <source>
        <dbReference type="EMBL" id="MCK6262114.1"/>
    </source>
</evidence>
<comment type="caution">
    <text evidence="6">The sequence shown here is derived from an EMBL/GenBank/DDBJ whole genome shotgun (WGS) entry which is preliminary data.</text>
</comment>
<evidence type="ECO:0000256" key="3">
    <source>
        <dbReference type="SAM" id="MobiDB-lite"/>
    </source>
</evidence>
<gene>
    <name evidence="6" type="ORF">KP803_02355</name>
</gene>
<dbReference type="InterPro" id="IPR008207">
    <property type="entry name" value="Sig_transdc_His_kin_Hpt_dom"/>
</dbReference>
<dbReference type="InterPro" id="IPR036641">
    <property type="entry name" value="HPT_dom_sf"/>
</dbReference>
<feature type="domain" description="HPt" evidence="5">
    <location>
        <begin position="388"/>
        <end position="484"/>
    </location>
</feature>
<keyword evidence="4" id="KW-0812">Transmembrane</keyword>
<sequence length="484" mass="54687">MSKESMKTLRSMKNKRKQISIIVGLWLAVILVITMFARSNLQNLTSVDELGNGLEELRSALYFDTQYRIAHAEDIALKIQLVYSLRIQLETNYQQGFFQPDIEHLLFTTDRFIELVKQFNGTEVELMALVDQLKSTRESYSQRPEIQDLYYQLSSRVFEAMFSSSSASPEIYRSLDSIFAHSQTMDSLDGEKLQKALAQTSSVLGSYAKGSYLVERLVNHPVNILQLQLKMQFNELERYYFFIAIFVSAIALFFLSLITIKKESVEVSETFYEEPRLATDSPVSGQVRVQVESELVTNPSQLNKVKTPNAPIVNEESVSKESVSKRSVDKQTASPTAASSSSLPASEARTMDIPEVEPYELEKLNNQNVDVVASSEVSIDYMLNTLNGDKESVLMLLGVFIEDHENDAKMLPELLESDIEHAMRKVHSLKGVSANLGAAPLKDISMSIEEDLKNEIKVTDQKLERLVIELLSTIESAKRYIESQ</sequence>
<feature type="transmembrane region" description="Helical" evidence="4">
    <location>
        <begin position="239"/>
        <end position="260"/>
    </location>
</feature>
<keyword evidence="7" id="KW-1185">Reference proteome</keyword>
<feature type="transmembrane region" description="Helical" evidence="4">
    <location>
        <begin position="21"/>
        <end position="37"/>
    </location>
</feature>
<evidence type="ECO:0000256" key="4">
    <source>
        <dbReference type="SAM" id="Phobius"/>
    </source>
</evidence>
<feature type="modified residue" description="Phosphohistidine" evidence="2">
    <location>
        <position position="427"/>
    </location>
</feature>
<feature type="compositionally biased region" description="Basic and acidic residues" evidence="3">
    <location>
        <begin position="317"/>
        <end position="329"/>
    </location>
</feature>
<dbReference type="PROSITE" id="PS50894">
    <property type="entry name" value="HPT"/>
    <property type="match status" value="1"/>
</dbReference>
<keyword evidence="2" id="KW-0597">Phosphoprotein</keyword>
<feature type="compositionally biased region" description="Low complexity" evidence="3">
    <location>
        <begin position="330"/>
        <end position="346"/>
    </location>
</feature>
<name>A0A9X2BFV6_9VIBR</name>
<keyword evidence="1" id="KW-0902">Two-component regulatory system</keyword>
<dbReference type="Gene3D" id="1.20.120.160">
    <property type="entry name" value="HPT domain"/>
    <property type="match status" value="1"/>
</dbReference>
<reference evidence="6" key="1">
    <citation type="submission" date="2021-11" db="EMBL/GenBank/DDBJ databases">
        <title>Vibrio ZSDE26 sp. nov. and Vibrio ZSDZ34 sp. nov., isolated from coastal seawater in Qingdao.</title>
        <authorList>
            <person name="Zhang P."/>
        </authorList>
    </citation>
    <scope>NUCLEOTIDE SEQUENCE</scope>
    <source>
        <strain evidence="6">ZSDE26</strain>
    </source>
</reference>
<dbReference type="GO" id="GO:0004672">
    <property type="term" value="F:protein kinase activity"/>
    <property type="evidence" value="ECO:0007669"/>
    <property type="project" value="UniProtKB-ARBA"/>
</dbReference>
<proteinExistence type="predicted"/>
<dbReference type="Proteomes" id="UP001139559">
    <property type="component" value="Unassembled WGS sequence"/>
</dbReference>
<dbReference type="RefSeq" id="WP_248007218.1">
    <property type="nucleotide sequence ID" value="NZ_JAJHVV010000001.1"/>
</dbReference>
<evidence type="ECO:0000256" key="2">
    <source>
        <dbReference type="PROSITE-ProRule" id="PRU00110"/>
    </source>
</evidence>
<dbReference type="GO" id="GO:0000160">
    <property type="term" value="P:phosphorelay signal transduction system"/>
    <property type="evidence" value="ECO:0007669"/>
    <property type="project" value="UniProtKB-KW"/>
</dbReference>
<dbReference type="Pfam" id="PF01627">
    <property type="entry name" value="Hpt"/>
    <property type="match status" value="1"/>
</dbReference>
<keyword evidence="4" id="KW-1133">Transmembrane helix</keyword>
<keyword evidence="4" id="KW-0472">Membrane</keyword>
<accession>A0A9X2BFV6</accession>
<evidence type="ECO:0000256" key="1">
    <source>
        <dbReference type="ARBA" id="ARBA00023012"/>
    </source>
</evidence>
<organism evidence="6 7">
    <name type="scientific">Vibrio amylolyticus</name>
    <dbReference type="NCBI Taxonomy" id="2847292"/>
    <lineage>
        <taxon>Bacteria</taxon>
        <taxon>Pseudomonadati</taxon>
        <taxon>Pseudomonadota</taxon>
        <taxon>Gammaproteobacteria</taxon>
        <taxon>Vibrionales</taxon>
        <taxon>Vibrionaceae</taxon>
        <taxon>Vibrio</taxon>
    </lineage>
</organism>
<feature type="region of interest" description="Disordered" evidence="3">
    <location>
        <begin position="300"/>
        <end position="349"/>
    </location>
</feature>
<evidence type="ECO:0000259" key="5">
    <source>
        <dbReference type="PROSITE" id="PS50894"/>
    </source>
</evidence>
<dbReference type="SUPFAM" id="SSF47226">
    <property type="entry name" value="Histidine-containing phosphotransfer domain, HPT domain"/>
    <property type="match status" value="1"/>
</dbReference>
<evidence type="ECO:0000313" key="7">
    <source>
        <dbReference type="Proteomes" id="UP001139559"/>
    </source>
</evidence>
<protein>
    <submittedName>
        <fullName evidence="6">Hpt domain-containing protein</fullName>
    </submittedName>
</protein>
<dbReference type="EMBL" id="JAJHVV010000001">
    <property type="protein sequence ID" value="MCK6262114.1"/>
    <property type="molecule type" value="Genomic_DNA"/>
</dbReference>